<feature type="compositionally biased region" description="Basic and acidic residues" evidence="1">
    <location>
        <begin position="7"/>
        <end position="37"/>
    </location>
</feature>
<keyword evidence="3" id="KW-1185">Reference proteome</keyword>
<feature type="compositionally biased region" description="Low complexity" evidence="1">
    <location>
        <begin position="88"/>
        <end position="101"/>
    </location>
</feature>
<comment type="caution">
    <text evidence="2">The sequence shown here is derived from an EMBL/GenBank/DDBJ whole genome shotgun (WGS) entry which is preliminary data.</text>
</comment>
<dbReference type="AlphaFoldDB" id="A0A8H8DK88"/>
<organism evidence="2 3">
    <name type="scientific">Olpidium bornovanus</name>
    <dbReference type="NCBI Taxonomy" id="278681"/>
    <lineage>
        <taxon>Eukaryota</taxon>
        <taxon>Fungi</taxon>
        <taxon>Fungi incertae sedis</taxon>
        <taxon>Olpidiomycota</taxon>
        <taxon>Olpidiomycotina</taxon>
        <taxon>Olpidiomycetes</taxon>
        <taxon>Olpidiales</taxon>
        <taxon>Olpidiaceae</taxon>
        <taxon>Olpidium</taxon>
    </lineage>
</organism>
<name>A0A8H8DK88_9FUNG</name>
<evidence type="ECO:0000313" key="3">
    <source>
        <dbReference type="Proteomes" id="UP000673691"/>
    </source>
</evidence>
<accession>A0A8H8DK88</accession>
<evidence type="ECO:0000256" key="1">
    <source>
        <dbReference type="SAM" id="MobiDB-lite"/>
    </source>
</evidence>
<protein>
    <submittedName>
        <fullName evidence="2">Uncharacterized protein</fullName>
    </submittedName>
</protein>
<sequence>MAPGNTARDREGPRERGPRREDGPAHPAERTRKEGGKKERRRTLSDVGARPVAEGAPHKKRRLSAGSQAAAKRTGADDGAVAARAESRSAGPAGNRAAAAARVRSGGGACASTKKLNAANAWADQYISVAREEEPNPFQDSEGEGCDGESVDPGIAEVGADDSDVWMDEEDLPESTMGPAEEESASVDAVKKMAGEIKNICGRLRDNSGGKLWSRRPGGALRRSGATTVVVTPRAAAMLKQVGERYNRFRACCFQLWPGSKALLRDMFFDVILKVKRTEYLYSDAAAKPNGPTARRKRVF</sequence>
<evidence type="ECO:0000313" key="2">
    <source>
        <dbReference type="EMBL" id="KAG5461451.1"/>
    </source>
</evidence>
<reference evidence="2 3" key="1">
    <citation type="journal article" name="Sci. Rep.">
        <title>Genome-scale phylogenetic analyses confirm Olpidium as the closest living zoosporic fungus to the non-flagellated, terrestrial fungi.</title>
        <authorList>
            <person name="Chang Y."/>
            <person name="Rochon D."/>
            <person name="Sekimoto S."/>
            <person name="Wang Y."/>
            <person name="Chovatia M."/>
            <person name="Sandor L."/>
            <person name="Salamov A."/>
            <person name="Grigoriev I.V."/>
            <person name="Stajich J.E."/>
            <person name="Spatafora J.W."/>
        </authorList>
    </citation>
    <scope>NUCLEOTIDE SEQUENCE [LARGE SCALE GENOMIC DNA]</scope>
    <source>
        <strain evidence="2">S191</strain>
    </source>
</reference>
<feature type="region of interest" description="Disordered" evidence="1">
    <location>
        <begin position="1"/>
        <end position="101"/>
    </location>
</feature>
<proteinExistence type="predicted"/>
<dbReference type="Proteomes" id="UP000673691">
    <property type="component" value="Unassembled WGS sequence"/>
</dbReference>
<dbReference type="EMBL" id="JAEFCI010003624">
    <property type="protein sequence ID" value="KAG5461451.1"/>
    <property type="molecule type" value="Genomic_DNA"/>
</dbReference>
<gene>
    <name evidence="2" type="ORF">BJ554DRAFT_6354</name>
</gene>